<feature type="region of interest" description="Disordered" evidence="6">
    <location>
        <begin position="1153"/>
        <end position="1214"/>
    </location>
</feature>
<evidence type="ECO:0000313" key="9">
    <source>
        <dbReference type="EMBL" id="VDN06887.1"/>
    </source>
</evidence>
<keyword evidence="4" id="KW-0539">Nucleus</keyword>
<feature type="region of interest" description="Disordered" evidence="6">
    <location>
        <begin position="648"/>
        <end position="712"/>
    </location>
</feature>
<reference evidence="11" key="1">
    <citation type="submission" date="2016-04" db="UniProtKB">
        <authorList>
            <consortium name="WormBaseParasite"/>
        </authorList>
    </citation>
    <scope>IDENTIFICATION</scope>
</reference>
<evidence type="ECO:0000313" key="11">
    <source>
        <dbReference type="WBParaSite" id="TCLT_0000927901-mRNA-1"/>
    </source>
</evidence>
<organism evidence="11">
    <name type="scientific">Thelazia callipaeda</name>
    <name type="common">Oriental eyeworm</name>
    <name type="synonym">Parasitic nematode</name>
    <dbReference type="NCBI Taxonomy" id="103827"/>
    <lineage>
        <taxon>Eukaryota</taxon>
        <taxon>Metazoa</taxon>
        <taxon>Ecdysozoa</taxon>
        <taxon>Nematoda</taxon>
        <taxon>Chromadorea</taxon>
        <taxon>Rhabditida</taxon>
        <taxon>Spirurina</taxon>
        <taxon>Spiruromorpha</taxon>
        <taxon>Thelazioidea</taxon>
        <taxon>Thelaziidae</taxon>
        <taxon>Thelazia</taxon>
    </lineage>
</organism>
<keyword evidence="10" id="KW-1185">Reference proteome</keyword>
<evidence type="ECO:0000256" key="6">
    <source>
        <dbReference type="SAM" id="MobiDB-lite"/>
    </source>
</evidence>
<sequence length="1293" mass="144514">MPDSEPIRRFVPLPTQFLQEEEPSEDDDNGDVDEQDFQYHQHSSHFQHSPSCMPSDHSKQTFTSTRGIPSNTFYGTSQRNSYGQVPNEIASAHRQRNFPSRSFADVDDASEDSYHYREVFDDPHQLIPSYHEYSITSSPTEISGGMPEYFVSRGASSVIRPGSLGYGSQTDQQGETTFYESQQRLQEPKVISNESNRYTVVGHTVEGQPIYALQSVRPRSSKLQQRSLYRVVESSTQPRYVFLRQPISSTSRPLRDGPESSSCSENYRAVAREIVARALEEKRHKQHYLQDGQPSSSGTSSSIPKTKRKTVVSEDEGTGKISDSTVAAQVAAIQRFSTPLGWKQMGSWLKAAEASEDWNRLKLLLSQCAQANLTLDLLQSNDTPRFVRKLSKTCPDQDVRKVSGDLVLRWKRLIATPPPQSSEGTKKVGSAKRKTPHPVSVSANKIKKKEKQDISKNVEEEVESEGSEVSGSKVETKNKSLNSECSEQLDRASTSVNKPVKISSLKIVTNKVNKAEKSSESAKVVSEKLNEFNMFEKLGEGRKEKKPRPKTAKTYTSKFRSTGLEGDDDVASTKNSTNKAPLVKKKGSLPSKGLLDAKKRTAMPPNVSKVLTNIIPSSAPVTSSALPEKKSMTTTPARVMMSNTFMDALMDPGNKKTPSKQAKKRLPPSAKPPTSVMPSVMEGLYSDTSKSLNKDNKEKQDEEVSEKNDVVEEPDIVLSSNRKIRFADEHGQELVEIRYFEVEEGERLNVSKLSSEDMKHLEMQRERTFMKEQRSLHTTEFGFNSNRIEGTTHILWKLIPLDNAVCFEGRGSLSEAKKIEEERQKTVMMPFYDPSLCAELAEAEPDLSVEAILPPLEIPLEPESTDDDQIEDVTQAVLNATISTGILPDQSQEDMKEIDVQKLMSELKKKGLVGSSCDLANILNKVPSAPTTTTEITASSLDCSMSAINTTTTATYAQLTVHPNMPNMSLPPPRFAQGLPMPPMLANGQFMLPIQPQQPLLNGPVPAGVTPTVGVDLTIHSGPSTSEAPSYGTCGRPHLVASKAYFLAIKQCTFYQSGTCSYGFRCRFAHGDEPTAGTQSYGYGDERGKGFRRGNSSFRGIPPRRGVADGGYRRGRGNSSFTRRGFYDRDRDRGRDRDRECDHDRRLYDRYQRRRRRSWSRSKSRSRSRSKSPTPLERRAFSPDNRKYGGTREFDQEERFEKRYRSDDREREDERIVSVQNRLGDEKLLLSSQNFPGGQYRMKETDGFKSLTKDESVMNIEQQKLPPGDSLTILKLGGVQEPASDSPASPTED</sequence>
<evidence type="ECO:0000259" key="7">
    <source>
        <dbReference type="PROSITE" id="PS50103"/>
    </source>
</evidence>
<feature type="compositionally biased region" description="Low complexity" evidence="6">
    <location>
        <begin position="38"/>
        <end position="51"/>
    </location>
</feature>
<dbReference type="GO" id="GO:0008270">
    <property type="term" value="F:zinc ion binding"/>
    <property type="evidence" value="ECO:0007669"/>
    <property type="project" value="UniProtKB-KW"/>
</dbReference>
<feature type="domain" description="C3H1-type" evidence="7">
    <location>
        <begin position="1046"/>
        <end position="1073"/>
    </location>
</feature>
<feature type="zinc finger region" description="C3H1-type" evidence="5">
    <location>
        <begin position="1046"/>
        <end position="1073"/>
    </location>
</feature>
<feature type="region of interest" description="Disordered" evidence="6">
    <location>
        <begin position="283"/>
        <end position="317"/>
    </location>
</feature>
<keyword evidence="3 5" id="KW-0862">Zinc</keyword>
<evidence type="ECO:0000313" key="10">
    <source>
        <dbReference type="Proteomes" id="UP000276776"/>
    </source>
</evidence>
<keyword evidence="2 5" id="KW-0863">Zinc-finger</keyword>
<feature type="compositionally biased region" description="Polar residues" evidence="6">
    <location>
        <begin position="60"/>
        <end position="69"/>
    </location>
</feature>
<dbReference type="STRING" id="103827.A0A0N5D857"/>
<dbReference type="Gene3D" id="4.10.1000.10">
    <property type="entry name" value="Zinc finger, CCCH-type"/>
    <property type="match status" value="1"/>
</dbReference>
<feature type="domain" description="TFIIS N-terminal" evidence="8">
    <location>
        <begin position="343"/>
        <end position="417"/>
    </location>
</feature>
<dbReference type="PROSITE" id="PS50103">
    <property type="entry name" value="ZF_C3H1"/>
    <property type="match status" value="1"/>
</dbReference>
<proteinExistence type="predicted"/>
<feature type="region of interest" description="Disordered" evidence="6">
    <location>
        <begin position="1075"/>
        <end position="1140"/>
    </location>
</feature>
<dbReference type="PROSITE" id="PS51319">
    <property type="entry name" value="TFIIS_N"/>
    <property type="match status" value="1"/>
</dbReference>
<evidence type="ECO:0000256" key="1">
    <source>
        <dbReference type="ARBA" id="ARBA00022723"/>
    </source>
</evidence>
<protein>
    <submittedName>
        <fullName evidence="11">TFIIS N-terminal domain-containing protein</fullName>
    </submittedName>
</protein>
<evidence type="ECO:0000256" key="5">
    <source>
        <dbReference type="PROSITE-ProRule" id="PRU00723"/>
    </source>
</evidence>
<dbReference type="InterPro" id="IPR035441">
    <property type="entry name" value="TFIIS/LEDGF_dom_sf"/>
</dbReference>
<evidence type="ECO:0000256" key="2">
    <source>
        <dbReference type="ARBA" id="ARBA00022771"/>
    </source>
</evidence>
<feature type="compositionally biased region" description="Basic and acidic residues" evidence="6">
    <location>
        <begin position="692"/>
        <end position="710"/>
    </location>
</feature>
<feature type="compositionally biased region" description="Acidic residues" evidence="6">
    <location>
        <begin position="19"/>
        <end position="36"/>
    </location>
</feature>
<evidence type="ECO:0000256" key="3">
    <source>
        <dbReference type="ARBA" id="ARBA00022833"/>
    </source>
</evidence>
<feature type="region of interest" description="Disordered" evidence="6">
    <location>
        <begin position="413"/>
        <end position="485"/>
    </location>
</feature>
<gene>
    <name evidence="9" type="ORF">TCLT_LOCUS9268</name>
</gene>
<reference evidence="9 10" key="2">
    <citation type="submission" date="2018-11" db="EMBL/GenBank/DDBJ databases">
        <authorList>
            <consortium name="Pathogen Informatics"/>
        </authorList>
    </citation>
    <scope>NUCLEOTIDE SEQUENCE [LARGE SCALE GENOMIC DNA]</scope>
</reference>
<dbReference type="GO" id="GO:0005634">
    <property type="term" value="C:nucleus"/>
    <property type="evidence" value="ECO:0007669"/>
    <property type="project" value="UniProtKB-SubCell"/>
</dbReference>
<feature type="compositionally biased region" description="Basic and acidic residues" evidence="6">
    <location>
        <begin position="1125"/>
        <end position="1140"/>
    </location>
</feature>
<feature type="region of interest" description="Disordered" evidence="6">
    <location>
        <begin position="1"/>
        <end position="69"/>
    </location>
</feature>
<dbReference type="SUPFAM" id="SSF47676">
    <property type="entry name" value="Conserved domain common to transcription factors TFIIS, elongin A, CRSP70"/>
    <property type="match status" value="1"/>
</dbReference>
<dbReference type="Proteomes" id="UP000276776">
    <property type="component" value="Unassembled WGS sequence"/>
</dbReference>
<feature type="compositionally biased region" description="Basic and acidic residues" evidence="6">
    <location>
        <begin position="1176"/>
        <end position="1214"/>
    </location>
</feature>
<dbReference type="OMA" id="TCPDQDV"/>
<dbReference type="InterPro" id="IPR036855">
    <property type="entry name" value="Znf_CCCH_sf"/>
</dbReference>
<dbReference type="GO" id="GO:0008157">
    <property type="term" value="F:protein phosphatase 1 binding"/>
    <property type="evidence" value="ECO:0007669"/>
    <property type="project" value="TreeGrafter"/>
</dbReference>
<dbReference type="OrthoDB" id="5842814at2759"/>
<dbReference type="PANTHER" id="PTHR46557">
    <property type="entry name" value="SERINE/THREONINE-PROTEIN PHOSPHATASE 1 REGULATORY SUBUNIT 10-RELATED"/>
    <property type="match status" value="1"/>
</dbReference>
<feature type="region of interest" description="Disordered" evidence="6">
    <location>
        <begin position="537"/>
        <end position="601"/>
    </location>
</feature>
<evidence type="ECO:0000259" key="8">
    <source>
        <dbReference type="PROSITE" id="PS51319"/>
    </source>
</evidence>
<name>A0A0N5D857_THECL</name>
<comment type="subcellular location">
    <subcellularLocation>
        <location evidence="4">Nucleus</location>
    </subcellularLocation>
</comment>
<keyword evidence="1 5" id="KW-0479">Metal-binding</keyword>
<accession>A0A0N5D857</accession>
<dbReference type="InterPro" id="IPR000571">
    <property type="entry name" value="Znf_CCCH"/>
</dbReference>
<dbReference type="WBParaSite" id="TCLT_0000927901-mRNA-1">
    <property type="protein sequence ID" value="TCLT_0000927901-mRNA-1"/>
    <property type="gene ID" value="TCLT_0000927901"/>
</dbReference>
<feature type="compositionally biased region" description="Basic residues" evidence="6">
    <location>
        <begin position="657"/>
        <end position="666"/>
    </location>
</feature>
<feature type="compositionally biased region" description="Basic residues" evidence="6">
    <location>
        <begin position="1153"/>
        <end position="1170"/>
    </location>
</feature>
<dbReference type="PANTHER" id="PTHR46557:SF1">
    <property type="entry name" value="SERINE_THREONINE-PROTEIN PHOSPHATASE 1 REGULATORY SUBUNIT 10"/>
    <property type="match status" value="1"/>
</dbReference>
<dbReference type="Pfam" id="PF08711">
    <property type="entry name" value="Med26"/>
    <property type="match status" value="1"/>
</dbReference>
<dbReference type="Gene3D" id="1.20.930.10">
    <property type="entry name" value="Conserved domain common to transcription factors TFIIS, elongin A, CRSP70"/>
    <property type="match status" value="1"/>
</dbReference>
<dbReference type="GO" id="GO:0072357">
    <property type="term" value="C:PTW/PP1 phosphatase complex"/>
    <property type="evidence" value="ECO:0007669"/>
    <property type="project" value="TreeGrafter"/>
</dbReference>
<evidence type="ECO:0000256" key="4">
    <source>
        <dbReference type="PROSITE-ProRule" id="PRU00649"/>
    </source>
</evidence>
<dbReference type="EMBL" id="UYYF01004763">
    <property type="protein sequence ID" value="VDN06887.1"/>
    <property type="molecule type" value="Genomic_DNA"/>
</dbReference>
<dbReference type="SUPFAM" id="SSF90229">
    <property type="entry name" value="CCCH zinc finger"/>
    <property type="match status" value="1"/>
</dbReference>
<dbReference type="InterPro" id="IPR017923">
    <property type="entry name" value="TFIIS_N"/>
</dbReference>
<dbReference type="GO" id="GO:0000785">
    <property type="term" value="C:chromatin"/>
    <property type="evidence" value="ECO:0007669"/>
    <property type="project" value="TreeGrafter"/>
</dbReference>
<feature type="compositionally biased region" description="Basic and acidic residues" evidence="6">
    <location>
        <begin position="450"/>
        <end position="459"/>
    </location>
</feature>